<protein>
    <submittedName>
        <fullName evidence="2">DNA helicase</fullName>
    </submittedName>
</protein>
<dbReference type="RefSeq" id="WP_001139155.1">
    <property type="nucleotide sequence ID" value="NZ_CP187290.1"/>
</dbReference>
<keyword evidence="2" id="KW-0378">Hydrolase</keyword>
<reference evidence="2" key="1">
    <citation type="submission" date="2019-08" db="EMBL/GenBank/DDBJ databases">
        <title>Antibiosis Participates in the Biocontrol of Bucillus cereus 0-9 Against Rice Sheath Blight.</title>
        <authorList>
            <person name="Wang G."/>
            <person name="Liu F."/>
        </authorList>
    </citation>
    <scope>NUCLEOTIDE SEQUENCE</scope>
    <source>
        <strain evidence="2">09</strain>
    </source>
</reference>
<dbReference type="GO" id="GO:0003678">
    <property type="term" value="F:DNA helicase activity"/>
    <property type="evidence" value="ECO:0007669"/>
    <property type="project" value="InterPro"/>
</dbReference>
<accession>A0A5B9HRH6</accession>
<sequence>MPSIEELQLLNHILENRDWSSIDKNGLDEEHFPIHKDIFNYIKNFKKLQKQLPTIETVMNIFEEFEMVELEKTEFVVNALKEDWLHRKFKPFLQKAANLVAEKKTVEAILDIKLNATNMLKLTNIDNKGYSYTGMADTRKSKYLSIHGRDENEILGATTGFKTLDLVTNGLVSDGQETDYFLVFAPSNMGKTLISSFMLMSAWNSNIEWDFPAYFALEQRAEEIARNWDHVLAGVSNLGIQRGTMSAEQKDRYIFFLDQLRKKQKDMVIYDIQKNGGRPYTVTEIQRILESEGHTRFVLDQLSKVRLNSSNNNFGDLRQRLFDISAAVREMILGTGIPGYVVAQANRESAKRIKKSLNDSTMTGEDIGETYAIFQDASKGISIIKINETTFKVQVIKNRGNASGQSFIVRYNFDTGLISTINNQDEKQFF</sequence>
<keyword evidence="2" id="KW-0547">Nucleotide-binding</keyword>
<dbReference type="AlphaFoldDB" id="A0A5B9HRH6"/>
<feature type="domain" description="SF4 helicase" evidence="1">
    <location>
        <begin position="156"/>
        <end position="378"/>
    </location>
</feature>
<dbReference type="GO" id="GO:0006260">
    <property type="term" value="P:DNA replication"/>
    <property type="evidence" value="ECO:0007669"/>
    <property type="project" value="InterPro"/>
</dbReference>
<dbReference type="EMBL" id="CP042874">
    <property type="protein sequence ID" value="QEF16471.1"/>
    <property type="molecule type" value="Genomic_DNA"/>
</dbReference>
<keyword evidence="2" id="KW-0347">Helicase</keyword>
<dbReference type="InterPro" id="IPR027417">
    <property type="entry name" value="P-loop_NTPase"/>
</dbReference>
<dbReference type="InterPro" id="IPR007694">
    <property type="entry name" value="DNA_helicase_DnaB-like_C"/>
</dbReference>
<evidence type="ECO:0000259" key="1">
    <source>
        <dbReference type="Pfam" id="PF03796"/>
    </source>
</evidence>
<organism evidence="2">
    <name type="scientific">Bacillus cereus</name>
    <dbReference type="NCBI Taxonomy" id="1396"/>
    <lineage>
        <taxon>Bacteria</taxon>
        <taxon>Bacillati</taxon>
        <taxon>Bacillota</taxon>
        <taxon>Bacilli</taxon>
        <taxon>Bacillales</taxon>
        <taxon>Bacillaceae</taxon>
        <taxon>Bacillus</taxon>
        <taxon>Bacillus cereus group</taxon>
    </lineage>
</organism>
<dbReference type="Pfam" id="PF03796">
    <property type="entry name" value="DnaB_C"/>
    <property type="match status" value="1"/>
</dbReference>
<gene>
    <name evidence="2" type="ORF">FRY47_08835</name>
</gene>
<keyword evidence="2" id="KW-0067">ATP-binding</keyword>
<dbReference type="GO" id="GO:0005524">
    <property type="term" value="F:ATP binding"/>
    <property type="evidence" value="ECO:0007669"/>
    <property type="project" value="InterPro"/>
</dbReference>
<dbReference type="SUPFAM" id="SSF52540">
    <property type="entry name" value="P-loop containing nucleoside triphosphate hydrolases"/>
    <property type="match status" value="1"/>
</dbReference>
<proteinExistence type="predicted"/>
<dbReference type="Gene3D" id="3.40.50.300">
    <property type="entry name" value="P-loop containing nucleotide triphosphate hydrolases"/>
    <property type="match status" value="1"/>
</dbReference>
<evidence type="ECO:0000313" key="2">
    <source>
        <dbReference type="EMBL" id="QEF16471.1"/>
    </source>
</evidence>
<name>A0A5B9HRH6_BACCE</name>